<dbReference type="AlphaFoldDB" id="A0A392VB77"/>
<dbReference type="Proteomes" id="UP000265520">
    <property type="component" value="Unassembled WGS sequence"/>
</dbReference>
<organism evidence="1 2">
    <name type="scientific">Trifolium medium</name>
    <dbReference type="NCBI Taxonomy" id="97028"/>
    <lineage>
        <taxon>Eukaryota</taxon>
        <taxon>Viridiplantae</taxon>
        <taxon>Streptophyta</taxon>
        <taxon>Embryophyta</taxon>
        <taxon>Tracheophyta</taxon>
        <taxon>Spermatophyta</taxon>
        <taxon>Magnoliopsida</taxon>
        <taxon>eudicotyledons</taxon>
        <taxon>Gunneridae</taxon>
        <taxon>Pentapetalae</taxon>
        <taxon>rosids</taxon>
        <taxon>fabids</taxon>
        <taxon>Fabales</taxon>
        <taxon>Fabaceae</taxon>
        <taxon>Papilionoideae</taxon>
        <taxon>50 kb inversion clade</taxon>
        <taxon>NPAAA clade</taxon>
        <taxon>Hologalegina</taxon>
        <taxon>IRL clade</taxon>
        <taxon>Trifolieae</taxon>
        <taxon>Trifolium</taxon>
    </lineage>
</organism>
<evidence type="ECO:0000313" key="1">
    <source>
        <dbReference type="EMBL" id="MCI84663.1"/>
    </source>
</evidence>
<comment type="caution">
    <text evidence="1">The sequence shown here is derived from an EMBL/GenBank/DDBJ whole genome shotgun (WGS) entry which is preliminary data.</text>
</comment>
<accession>A0A392VB77</accession>
<name>A0A392VB77_9FABA</name>
<protein>
    <submittedName>
        <fullName evidence="1">Uncharacterized protein</fullName>
    </submittedName>
</protein>
<sequence length="21" mass="2202">SLSDTTTLPELLLSLLAMLGI</sequence>
<proteinExistence type="predicted"/>
<dbReference type="EMBL" id="LXQA011096227">
    <property type="protein sequence ID" value="MCI84663.1"/>
    <property type="molecule type" value="Genomic_DNA"/>
</dbReference>
<keyword evidence="2" id="KW-1185">Reference proteome</keyword>
<reference evidence="1 2" key="1">
    <citation type="journal article" date="2018" name="Front. Plant Sci.">
        <title>Red Clover (Trifolium pratense) and Zigzag Clover (T. medium) - A Picture of Genomic Similarities and Differences.</title>
        <authorList>
            <person name="Dluhosova J."/>
            <person name="Istvanek J."/>
            <person name="Nedelnik J."/>
            <person name="Repkova J."/>
        </authorList>
    </citation>
    <scope>NUCLEOTIDE SEQUENCE [LARGE SCALE GENOMIC DNA]</scope>
    <source>
        <strain evidence="2">cv. 10/8</strain>
        <tissue evidence="1">Leaf</tissue>
    </source>
</reference>
<evidence type="ECO:0000313" key="2">
    <source>
        <dbReference type="Proteomes" id="UP000265520"/>
    </source>
</evidence>
<feature type="non-terminal residue" evidence="1">
    <location>
        <position position="1"/>
    </location>
</feature>